<organism evidence="2 3">
    <name type="scientific">Gelidibacter salicanalis</name>
    <dbReference type="NCBI Taxonomy" id="291193"/>
    <lineage>
        <taxon>Bacteria</taxon>
        <taxon>Pseudomonadati</taxon>
        <taxon>Bacteroidota</taxon>
        <taxon>Flavobacteriia</taxon>
        <taxon>Flavobacteriales</taxon>
        <taxon>Flavobacteriaceae</taxon>
        <taxon>Gelidibacter</taxon>
    </lineage>
</organism>
<sequence length="76" mass="8697">MIKKLLGIDFLLVASYFTIAILYKVFTYQHWSPLITNFFSGYFGTAFSIIIVGINLAYVLGIGLLFKYGIKWTKSF</sequence>
<evidence type="ECO:0000256" key="1">
    <source>
        <dbReference type="SAM" id="Phobius"/>
    </source>
</evidence>
<dbReference type="RefSeq" id="WP_199598020.1">
    <property type="nucleotide sequence ID" value="NZ_JAEHJZ010000009.1"/>
</dbReference>
<accession>A0A934KJH4</accession>
<protein>
    <submittedName>
        <fullName evidence="2">Uncharacterized protein</fullName>
    </submittedName>
</protein>
<keyword evidence="1" id="KW-1133">Transmembrane helix</keyword>
<comment type="caution">
    <text evidence="2">The sequence shown here is derived from an EMBL/GenBank/DDBJ whole genome shotgun (WGS) entry which is preliminary data.</text>
</comment>
<proteinExistence type="predicted"/>
<keyword evidence="1" id="KW-0812">Transmembrane</keyword>
<keyword evidence="3" id="KW-1185">Reference proteome</keyword>
<dbReference type="Proteomes" id="UP000662373">
    <property type="component" value="Unassembled WGS sequence"/>
</dbReference>
<evidence type="ECO:0000313" key="2">
    <source>
        <dbReference type="EMBL" id="MBJ7880192.1"/>
    </source>
</evidence>
<evidence type="ECO:0000313" key="3">
    <source>
        <dbReference type="Proteomes" id="UP000662373"/>
    </source>
</evidence>
<feature type="transmembrane region" description="Helical" evidence="1">
    <location>
        <begin position="7"/>
        <end position="26"/>
    </location>
</feature>
<name>A0A934KJH4_9FLAO</name>
<gene>
    <name evidence="2" type="ORF">JEM65_05940</name>
</gene>
<dbReference type="EMBL" id="JAEHJZ010000009">
    <property type="protein sequence ID" value="MBJ7880192.1"/>
    <property type="molecule type" value="Genomic_DNA"/>
</dbReference>
<reference evidence="2 3" key="1">
    <citation type="submission" date="2020-09" db="EMBL/GenBank/DDBJ databases">
        <title>Draft genome of Gelidibacter salicanalis PAMC21136.</title>
        <authorList>
            <person name="Park H."/>
        </authorList>
    </citation>
    <scope>NUCLEOTIDE SEQUENCE [LARGE SCALE GENOMIC DNA]</scope>
    <source>
        <strain evidence="2 3">PAMC21136</strain>
    </source>
</reference>
<feature type="transmembrane region" description="Helical" evidence="1">
    <location>
        <begin position="46"/>
        <end position="66"/>
    </location>
</feature>
<dbReference type="AlphaFoldDB" id="A0A934KJH4"/>
<keyword evidence="1" id="KW-0472">Membrane</keyword>